<sequence>MLNLAATWVVLRSGAFSPAQRRWQLVLIWLLPLIGAVVCVQLARTDAREVGLLISQHDPDLYGTDIAFPDYVPSICGCSDGGDGGD</sequence>
<evidence type="ECO:0000313" key="2">
    <source>
        <dbReference type="EMBL" id="ALN82608.1"/>
    </source>
</evidence>
<keyword evidence="1" id="KW-0472">Membrane</keyword>
<dbReference type="EMBL" id="CP011129">
    <property type="protein sequence ID" value="ALN82608.1"/>
    <property type="molecule type" value="Genomic_DNA"/>
</dbReference>
<keyword evidence="3" id="KW-1185">Reference proteome</keyword>
<gene>
    <name evidence="2" type="ORF">LA76x_4500</name>
</gene>
<keyword evidence="1" id="KW-0812">Transmembrane</keyword>
<keyword evidence="1" id="KW-1133">Transmembrane helix</keyword>
<dbReference type="PATRIC" id="fig|84531.8.peg.4497"/>
<dbReference type="AlphaFoldDB" id="A0A0S2FGE7"/>
<evidence type="ECO:0000256" key="1">
    <source>
        <dbReference type="SAM" id="Phobius"/>
    </source>
</evidence>
<evidence type="ECO:0008006" key="4">
    <source>
        <dbReference type="Google" id="ProtNLM"/>
    </source>
</evidence>
<organism evidence="2 3">
    <name type="scientific">Lysobacter antibioticus</name>
    <dbReference type="NCBI Taxonomy" id="84531"/>
    <lineage>
        <taxon>Bacteria</taxon>
        <taxon>Pseudomonadati</taxon>
        <taxon>Pseudomonadota</taxon>
        <taxon>Gammaproteobacteria</taxon>
        <taxon>Lysobacterales</taxon>
        <taxon>Lysobacteraceae</taxon>
        <taxon>Lysobacter</taxon>
    </lineage>
</organism>
<name>A0A0S2FGE7_LYSAN</name>
<proteinExistence type="predicted"/>
<feature type="transmembrane region" description="Helical" evidence="1">
    <location>
        <begin position="25"/>
        <end position="43"/>
    </location>
</feature>
<evidence type="ECO:0000313" key="3">
    <source>
        <dbReference type="Proteomes" id="UP000060787"/>
    </source>
</evidence>
<reference evidence="2 3" key="1">
    <citation type="journal article" date="2015" name="BMC Genomics">
        <title>Comparative genomics and metabolic profiling of the genus Lysobacter.</title>
        <authorList>
            <person name="de Bruijn I."/>
            <person name="Cheng X."/>
            <person name="de Jager V."/>
            <person name="Exposito R.G."/>
            <person name="Watrous J."/>
            <person name="Patel N."/>
            <person name="Postma J."/>
            <person name="Dorrestein P.C."/>
            <person name="Kobayashi D."/>
            <person name="Raaijmakers J.M."/>
        </authorList>
    </citation>
    <scope>NUCLEOTIDE SEQUENCE [LARGE SCALE GENOMIC DNA]</scope>
    <source>
        <strain evidence="2 3">76</strain>
    </source>
</reference>
<protein>
    <recommendedName>
        <fullName evidence="4">Transmembrane protein</fullName>
    </recommendedName>
</protein>
<dbReference type="KEGG" id="lab:LA76x_4500"/>
<dbReference type="Proteomes" id="UP000060787">
    <property type="component" value="Chromosome"/>
</dbReference>
<accession>A0A0S2FGE7</accession>